<dbReference type="Proteomes" id="UP001145114">
    <property type="component" value="Unassembled WGS sequence"/>
</dbReference>
<protein>
    <submittedName>
        <fullName evidence="1">Uncharacterized protein</fullName>
    </submittedName>
</protein>
<dbReference type="EMBL" id="JAMZIH010003958">
    <property type="protein sequence ID" value="KAJ1676527.1"/>
    <property type="molecule type" value="Genomic_DNA"/>
</dbReference>
<reference evidence="1" key="1">
    <citation type="submission" date="2022-06" db="EMBL/GenBank/DDBJ databases">
        <title>Phylogenomic reconstructions and comparative analyses of Kickxellomycotina fungi.</title>
        <authorList>
            <person name="Reynolds N.K."/>
            <person name="Stajich J.E."/>
            <person name="Barry K."/>
            <person name="Grigoriev I.V."/>
            <person name="Crous P."/>
            <person name="Smith M.E."/>
        </authorList>
    </citation>
    <scope>NUCLEOTIDE SEQUENCE</scope>
    <source>
        <strain evidence="1">RSA 2271</strain>
    </source>
</reference>
<sequence>IHIFQNLRLRRIVRENHLSDINEIALFFYRPSEQRDVSGTSVPNKDSFNCSGQNTVDPDQITHGMGGLSAYERTFDKRGGVKRESDDKSNLLATVGQFQANIYDNEHCGDHLDIMSHYSCPSESY</sequence>
<name>A0ACC1HMM3_9FUNG</name>
<accession>A0ACC1HMM3</accession>
<feature type="non-terminal residue" evidence="1">
    <location>
        <position position="1"/>
    </location>
</feature>
<keyword evidence="2" id="KW-1185">Reference proteome</keyword>
<gene>
    <name evidence="1" type="ORF">EV182_008024</name>
</gene>
<feature type="non-terminal residue" evidence="1">
    <location>
        <position position="125"/>
    </location>
</feature>
<organism evidence="1 2">
    <name type="scientific">Spiromyces aspiralis</name>
    <dbReference type="NCBI Taxonomy" id="68401"/>
    <lineage>
        <taxon>Eukaryota</taxon>
        <taxon>Fungi</taxon>
        <taxon>Fungi incertae sedis</taxon>
        <taxon>Zoopagomycota</taxon>
        <taxon>Kickxellomycotina</taxon>
        <taxon>Kickxellomycetes</taxon>
        <taxon>Kickxellales</taxon>
        <taxon>Kickxellaceae</taxon>
        <taxon>Spiromyces</taxon>
    </lineage>
</organism>
<comment type="caution">
    <text evidence="1">The sequence shown here is derived from an EMBL/GenBank/DDBJ whole genome shotgun (WGS) entry which is preliminary data.</text>
</comment>
<proteinExistence type="predicted"/>
<evidence type="ECO:0000313" key="1">
    <source>
        <dbReference type="EMBL" id="KAJ1676527.1"/>
    </source>
</evidence>
<evidence type="ECO:0000313" key="2">
    <source>
        <dbReference type="Proteomes" id="UP001145114"/>
    </source>
</evidence>